<sequence>MTNSIKLSLTIILALINAIPAQAQLAKPTNSVQPSTGNASQQPKNRLIFQTPPPPPPPNTGAPGQRRGGGSRGCLNETTQNVPLESKLLIALVPEYSSFRVVSGLTTQQRPTFWFYVPYTSDSSYAKLVIEDEKNQTFYKTSLAQTPGIIGVTLPPSSSPLEIGKQYRWYFNIYCKQNNKFLTSVEGNVQLLALEPNVQTQLSKATPKQQVAIYAANGIWYDALTTLANLRRTFRQDNNLASDWASLLKSVDLQNLVTEPILDCCKPEVETATTQTNISEEAFGQEAF</sequence>
<dbReference type="OrthoDB" id="536034at2"/>
<keyword evidence="2" id="KW-0732">Signal</keyword>
<feature type="signal peptide" evidence="2">
    <location>
        <begin position="1"/>
        <end position="23"/>
    </location>
</feature>
<dbReference type="RefSeq" id="WP_100902218.1">
    <property type="nucleotide sequence ID" value="NZ_CAWNNC010000001.1"/>
</dbReference>
<name>A0A2K8T304_9NOSO</name>
<accession>A0A2K8T304</accession>
<keyword evidence="4" id="KW-1185">Reference proteome</keyword>
<dbReference type="AlphaFoldDB" id="A0A2K8T304"/>
<feature type="chain" id="PRO_5014946863" evidence="2">
    <location>
        <begin position="24"/>
        <end position="288"/>
    </location>
</feature>
<proteinExistence type="predicted"/>
<dbReference type="Pfam" id="PF06051">
    <property type="entry name" value="DUF928"/>
    <property type="match status" value="1"/>
</dbReference>
<feature type="compositionally biased region" description="Polar residues" evidence="1">
    <location>
        <begin position="29"/>
        <end position="44"/>
    </location>
</feature>
<evidence type="ECO:0000313" key="3">
    <source>
        <dbReference type="EMBL" id="AUB42039.1"/>
    </source>
</evidence>
<dbReference type="EMBL" id="CP024785">
    <property type="protein sequence ID" value="AUB42039.1"/>
    <property type="molecule type" value="Genomic_DNA"/>
</dbReference>
<dbReference type="Proteomes" id="UP000232003">
    <property type="component" value="Chromosome"/>
</dbReference>
<protein>
    <submittedName>
        <fullName evidence="3">LysM repeat</fullName>
    </submittedName>
</protein>
<dbReference type="KEGG" id="nfl:COO91_08138"/>
<evidence type="ECO:0000313" key="4">
    <source>
        <dbReference type="Proteomes" id="UP000232003"/>
    </source>
</evidence>
<dbReference type="InterPro" id="IPR010328">
    <property type="entry name" value="DUF928"/>
</dbReference>
<feature type="region of interest" description="Disordered" evidence="1">
    <location>
        <begin position="29"/>
        <end position="77"/>
    </location>
</feature>
<evidence type="ECO:0000256" key="2">
    <source>
        <dbReference type="SAM" id="SignalP"/>
    </source>
</evidence>
<gene>
    <name evidence="3" type="ORF">COO91_08138</name>
</gene>
<organism evidence="3 4">
    <name type="scientific">Nostoc flagelliforme CCNUN1</name>
    <dbReference type="NCBI Taxonomy" id="2038116"/>
    <lineage>
        <taxon>Bacteria</taxon>
        <taxon>Bacillati</taxon>
        <taxon>Cyanobacteriota</taxon>
        <taxon>Cyanophyceae</taxon>
        <taxon>Nostocales</taxon>
        <taxon>Nostocaceae</taxon>
        <taxon>Nostoc</taxon>
    </lineage>
</organism>
<evidence type="ECO:0000256" key="1">
    <source>
        <dbReference type="SAM" id="MobiDB-lite"/>
    </source>
</evidence>
<reference evidence="3 4" key="1">
    <citation type="submission" date="2017-11" db="EMBL/GenBank/DDBJ databases">
        <title>Complete genome of a free-living desiccation-tolerant cyanobacterium and its photosynthetic adaptation to extreme terrestrial habitat.</title>
        <authorList>
            <person name="Shang J."/>
        </authorList>
    </citation>
    <scope>NUCLEOTIDE SEQUENCE [LARGE SCALE GENOMIC DNA]</scope>
    <source>
        <strain evidence="3 4">CCNUN1</strain>
    </source>
</reference>
<feature type="compositionally biased region" description="Pro residues" evidence="1">
    <location>
        <begin position="51"/>
        <end position="60"/>
    </location>
</feature>